<dbReference type="Pfam" id="PF03349">
    <property type="entry name" value="Toluene_X"/>
    <property type="match status" value="1"/>
</dbReference>
<keyword evidence="5 9" id="KW-0732">Signal</keyword>
<dbReference type="OrthoDB" id="19849at2"/>
<feature type="signal peptide" evidence="9">
    <location>
        <begin position="1"/>
        <end position="27"/>
    </location>
</feature>
<keyword evidence="3" id="KW-1134">Transmembrane beta strand</keyword>
<dbReference type="PANTHER" id="PTHR35093:SF8">
    <property type="entry name" value="OUTER MEMBRANE PROTEIN NMB0088-RELATED"/>
    <property type="match status" value="1"/>
</dbReference>
<dbReference type="Proteomes" id="UP000052268">
    <property type="component" value="Unassembled WGS sequence"/>
</dbReference>
<evidence type="ECO:0000256" key="4">
    <source>
        <dbReference type="ARBA" id="ARBA00022692"/>
    </source>
</evidence>
<dbReference type="RefSeq" id="WP_059153514.1">
    <property type="nucleotide sequence ID" value="NZ_KQ130460.1"/>
</dbReference>
<dbReference type="InterPro" id="IPR005017">
    <property type="entry name" value="OMPP1/FadL/TodX"/>
</dbReference>
<proteinExistence type="inferred from homology"/>
<keyword evidence="11" id="KW-1185">Reference proteome</keyword>
<evidence type="ECO:0000256" key="2">
    <source>
        <dbReference type="ARBA" id="ARBA00008163"/>
    </source>
</evidence>
<keyword evidence="6" id="KW-0472">Membrane</keyword>
<gene>
    <name evidence="10" type="ORF">V474_05745</name>
</gene>
<comment type="subcellular location">
    <subcellularLocation>
        <location evidence="1">Cell outer membrane</location>
        <topology evidence="1">Multi-pass membrane protein</topology>
    </subcellularLocation>
</comment>
<dbReference type="GO" id="GO:0015483">
    <property type="term" value="F:long-chain fatty acid transporting porin activity"/>
    <property type="evidence" value="ECO:0007669"/>
    <property type="project" value="TreeGrafter"/>
</dbReference>
<evidence type="ECO:0000256" key="6">
    <source>
        <dbReference type="ARBA" id="ARBA00023136"/>
    </source>
</evidence>
<evidence type="ECO:0000313" key="11">
    <source>
        <dbReference type="Proteomes" id="UP000052268"/>
    </source>
</evidence>
<feature type="compositionally biased region" description="Polar residues" evidence="8">
    <location>
        <begin position="341"/>
        <end position="353"/>
    </location>
</feature>
<dbReference type="EMBL" id="JACU01000014">
    <property type="protein sequence ID" value="KMS50881.1"/>
    <property type="molecule type" value="Genomic_DNA"/>
</dbReference>
<evidence type="ECO:0000256" key="3">
    <source>
        <dbReference type="ARBA" id="ARBA00022452"/>
    </source>
</evidence>
<protein>
    <submittedName>
        <fullName evidence="10">Aromatic hydrocarbon degradation protein</fullName>
    </submittedName>
</protein>
<evidence type="ECO:0000256" key="8">
    <source>
        <dbReference type="SAM" id="MobiDB-lite"/>
    </source>
</evidence>
<dbReference type="SUPFAM" id="SSF56935">
    <property type="entry name" value="Porins"/>
    <property type="match status" value="1"/>
</dbReference>
<sequence length="432" mass="45893">MNTKSGRILLASATSLIAFAYAGAAHAQAFYLQEQSVRGQGRAFSGEAADTGVDSLWWNPASIADLQGGEASVRASFIRPRGDVVDNGTVIVRPGQPAASVGGDPRAKNPIDNGILPSGAVAYGFGKVAVGLAVTAPYSFTTNYDADSWARYSADKTKLRTFDIQPSVAVAVTDWLRVGAAANIEHVDASLGNYLPNLSPLLPDGHQNLKGKGWDVGWSAGVQIHEGPVTLGFAYKSAIKHKLDGTVTIEGLQGPLAGQNAVIDAKAQFSTPWQAIAGVRAQLSPKLTFNGQIVRMGWSEFDTIDVGAPLNTAIPENYRNTWTWAMGLDYDVTPQWTVRTGFQRGQTPTQNGNRDARVPDSNRWNFSAGTSYAMSKAFTIDAAASYITFKDASIDRITAAYAGTPVQTPVITNGTLENASALVFSLGARMAF</sequence>
<comment type="caution">
    <text evidence="10">The sequence shown here is derived from an EMBL/GenBank/DDBJ whole genome shotgun (WGS) entry which is preliminary data.</text>
</comment>
<comment type="similarity">
    <text evidence="2">Belongs to the OmpP1/FadL family.</text>
</comment>
<evidence type="ECO:0000313" key="10">
    <source>
        <dbReference type="EMBL" id="KMS50881.1"/>
    </source>
</evidence>
<organism evidence="10 11">
    <name type="scientific">Novosphingobium barchaimii LL02</name>
    <dbReference type="NCBI Taxonomy" id="1114963"/>
    <lineage>
        <taxon>Bacteria</taxon>
        <taxon>Pseudomonadati</taxon>
        <taxon>Pseudomonadota</taxon>
        <taxon>Alphaproteobacteria</taxon>
        <taxon>Sphingomonadales</taxon>
        <taxon>Sphingomonadaceae</taxon>
        <taxon>Novosphingobium</taxon>
    </lineage>
</organism>
<dbReference type="GO" id="GO:0009279">
    <property type="term" value="C:cell outer membrane"/>
    <property type="evidence" value="ECO:0007669"/>
    <property type="project" value="UniProtKB-SubCell"/>
</dbReference>
<feature type="region of interest" description="Disordered" evidence="8">
    <location>
        <begin position="341"/>
        <end position="360"/>
    </location>
</feature>
<name>A0A0J7XFN4_9SPHN</name>
<reference evidence="10 11" key="1">
    <citation type="journal article" date="2015" name="G3 (Bethesda)">
        <title>Insights into Ongoing Evolution of the Hexachlorocyclohexane Catabolic Pathway from Comparative Genomics of Ten Sphingomonadaceae Strains.</title>
        <authorList>
            <person name="Pearce S.L."/>
            <person name="Oakeshott J.G."/>
            <person name="Pandey G."/>
        </authorList>
    </citation>
    <scope>NUCLEOTIDE SEQUENCE [LARGE SCALE GENOMIC DNA]</scope>
    <source>
        <strain evidence="10 11">LL02</strain>
    </source>
</reference>
<keyword evidence="4" id="KW-0812">Transmembrane</keyword>
<evidence type="ECO:0000256" key="7">
    <source>
        <dbReference type="ARBA" id="ARBA00023237"/>
    </source>
</evidence>
<evidence type="ECO:0000256" key="5">
    <source>
        <dbReference type="ARBA" id="ARBA00022729"/>
    </source>
</evidence>
<keyword evidence="7" id="KW-0998">Cell outer membrane</keyword>
<accession>A0A0J7XFN4</accession>
<dbReference type="PATRIC" id="fig|1114963.3.peg.4793"/>
<dbReference type="PANTHER" id="PTHR35093">
    <property type="entry name" value="OUTER MEMBRANE PROTEIN NMB0088-RELATED"/>
    <property type="match status" value="1"/>
</dbReference>
<feature type="chain" id="PRO_5005291634" evidence="9">
    <location>
        <begin position="28"/>
        <end position="432"/>
    </location>
</feature>
<evidence type="ECO:0000256" key="1">
    <source>
        <dbReference type="ARBA" id="ARBA00004571"/>
    </source>
</evidence>
<dbReference type="AlphaFoldDB" id="A0A0J7XFN4"/>
<dbReference type="Gene3D" id="2.40.160.60">
    <property type="entry name" value="Outer membrane protein transport protein (OMPP1/FadL/TodX)"/>
    <property type="match status" value="1"/>
</dbReference>
<evidence type="ECO:0000256" key="9">
    <source>
        <dbReference type="SAM" id="SignalP"/>
    </source>
</evidence>